<dbReference type="KEGG" id="sari:H5J25_08210"/>
<protein>
    <submittedName>
        <fullName evidence="2">DUF922 domain-containing protein</fullName>
    </submittedName>
</protein>
<proteinExistence type="predicted"/>
<dbReference type="EMBL" id="CP061035">
    <property type="protein sequence ID" value="QQV78584.1"/>
    <property type="molecule type" value="Genomic_DNA"/>
</dbReference>
<dbReference type="AlphaFoldDB" id="A0A974NX02"/>
<accession>A0A974NX02</accession>
<dbReference type="Pfam" id="PF06037">
    <property type="entry name" value="DUF922"/>
    <property type="match status" value="1"/>
</dbReference>
<sequence>MKAAILAVSAFAAPVAAQPVSPFADIPGIAFAYYDVPGGTVVAIRSSIERLRLIDPNDRQGVDALSNWSWRWSWKVGAGGCDLAGATLSFEASVRMPRLSDRTAVPAQVLAHWDDYIAALERHEAWHVRNGYSGRAEIQAAIAGATCATADAAALAAVRRIGLRDQDYDRRTHHGIDEGATF</sequence>
<evidence type="ECO:0000256" key="1">
    <source>
        <dbReference type="SAM" id="SignalP"/>
    </source>
</evidence>
<dbReference type="RefSeq" id="WP_202095584.1">
    <property type="nucleotide sequence ID" value="NZ_CP061035.1"/>
</dbReference>
<name>A0A974NX02_9SPHN</name>
<dbReference type="Proteomes" id="UP000595894">
    <property type="component" value="Chromosome"/>
</dbReference>
<organism evidence="2 3">
    <name type="scientific">Sphingomonas aliaeris</name>
    <dbReference type="NCBI Taxonomy" id="2759526"/>
    <lineage>
        <taxon>Bacteria</taxon>
        <taxon>Pseudomonadati</taxon>
        <taxon>Pseudomonadota</taxon>
        <taxon>Alphaproteobacteria</taxon>
        <taxon>Sphingomonadales</taxon>
        <taxon>Sphingomonadaceae</taxon>
        <taxon>Sphingomonas</taxon>
    </lineage>
</organism>
<feature type="chain" id="PRO_5038135891" evidence="1">
    <location>
        <begin position="18"/>
        <end position="182"/>
    </location>
</feature>
<evidence type="ECO:0000313" key="3">
    <source>
        <dbReference type="Proteomes" id="UP000595894"/>
    </source>
</evidence>
<evidence type="ECO:0000313" key="2">
    <source>
        <dbReference type="EMBL" id="QQV78584.1"/>
    </source>
</evidence>
<keyword evidence="3" id="KW-1185">Reference proteome</keyword>
<keyword evidence="1" id="KW-0732">Signal</keyword>
<feature type="signal peptide" evidence="1">
    <location>
        <begin position="1"/>
        <end position="17"/>
    </location>
</feature>
<reference evidence="3" key="1">
    <citation type="submission" date="2020-09" db="EMBL/GenBank/DDBJ databases">
        <title>Sphingomonas sp., a new species isolated from pork steak.</title>
        <authorList>
            <person name="Heidler von Heilborn D."/>
        </authorList>
    </citation>
    <scope>NUCLEOTIDE SEQUENCE [LARGE SCALE GENOMIC DNA]</scope>
</reference>
<gene>
    <name evidence="2" type="ORF">H5J25_08210</name>
</gene>
<dbReference type="InterPro" id="IPR010321">
    <property type="entry name" value="DUF922"/>
</dbReference>